<comment type="caution">
    <text evidence="2">The sequence shown here is derived from an EMBL/GenBank/DDBJ whole genome shotgun (WGS) entry which is preliminary data.</text>
</comment>
<feature type="transmembrane region" description="Helical" evidence="1">
    <location>
        <begin position="21"/>
        <end position="42"/>
    </location>
</feature>
<evidence type="ECO:0000313" key="2">
    <source>
        <dbReference type="EMBL" id="MPC54923.1"/>
    </source>
</evidence>
<protein>
    <submittedName>
        <fullName evidence="2">Uncharacterized protein</fullName>
    </submittedName>
</protein>
<feature type="transmembrane region" description="Helical" evidence="1">
    <location>
        <begin position="48"/>
        <end position="69"/>
    </location>
</feature>
<evidence type="ECO:0000313" key="3">
    <source>
        <dbReference type="Proteomes" id="UP000324222"/>
    </source>
</evidence>
<accession>A0A5B7GCE1</accession>
<keyword evidence="3" id="KW-1185">Reference proteome</keyword>
<name>A0A5B7GCE1_PORTR</name>
<keyword evidence="1" id="KW-0812">Transmembrane</keyword>
<proteinExistence type="predicted"/>
<gene>
    <name evidence="2" type="ORF">E2C01_048852</name>
</gene>
<dbReference type="AlphaFoldDB" id="A0A5B7GCE1"/>
<dbReference type="EMBL" id="VSRR010012743">
    <property type="protein sequence ID" value="MPC54923.1"/>
    <property type="molecule type" value="Genomic_DNA"/>
</dbReference>
<dbReference type="Proteomes" id="UP000324222">
    <property type="component" value="Unassembled WGS sequence"/>
</dbReference>
<organism evidence="2 3">
    <name type="scientific">Portunus trituberculatus</name>
    <name type="common">Swimming crab</name>
    <name type="synonym">Neptunus trituberculatus</name>
    <dbReference type="NCBI Taxonomy" id="210409"/>
    <lineage>
        <taxon>Eukaryota</taxon>
        <taxon>Metazoa</taxon>
        <taxon>Ecdysozoa</taxon>
        <taxon>Arthropoda</taxon>
        <taxon>Crustacea</taxon>
        <taxon>Multicrustacea</taxon>
        <taxon>Malacostraca</taxon>
        <taxon>Eumalacostraca</taxon>
        <taxon>Eucarida</taxon>
        <taxon>Decapoda</taxon>
        <taxon>Pleocyemata</taxon>
        <taxon>Brachyura</taxon>
        <taxon>Eubrachyura</taxon>
        <taxon>Portunoidea</taxon>
        <taxon>Portunidae</taxon>
        <taxon>Portuninae</taxon>
        <taxon>Portunus</taxon>
    </lineage>
</organism>
<keyword evidence="1" id="KW-0472">Membrane</keyword>
<reference evidence="2 3" key="1">
    <citation type="submission" date="2019-05" db="EMBL/GenBank/DDBJ databases">
        <title>Another draft genome of Portunus trituberculatus and its Hox gene families provides insights of decapod evolution.</title>
        <authorList>
            <person name="Jeong J.-H."/>
            <person name="Song I."/>
            <person name="Kim S."/>
            <person name="Choi T."/>
            <person name="Kim D."/>
            <person name="Ryu S."/>
            <person name="Kim W."/>
        </authorList>
    </citation>
    <scope>NUCLEOTIDE SEQUENCE [LARGE SCALE GENOMIC DNA]</scope>
    <source>
        <tissue evidence="2">Muscle</tissue>
    </source>
</reference>
<evidence type="ECO:0000256" key="1">
    <source>
        <dbReference type="SAM" id="Phobius"/>
    </source>
</evidence>
<sequence length="106" mass="12287">MDEQLREKPDRWRKLSPFSLLSIRLATFRSLPRFLFTTIPLIHTPTLLLLLPFLPHITSTTLPLLLHFFHASHVHLARSHFAAITFVSSLPDPSHSPTQSRFPTRR</sequence>
<keyword evidence="1" id="KW-1133">Transmembrane helix</keyword>